<evidence type="ECO:0000256" key="1">
    <source>
        <dbReference type="ARBA" id="ARBA00023015"/>
    </source>
</evidence>
<dbReference type="InterPro" id="IPR050109">
    <property type="entry name" value="HTH-type_TetR-like_transc_reg"/>
</dbReference>
<dbReference type="Pfam" id="PF00440">
    <property type="entry name" value="TetR_N"/>
    <property type="match status" value="1"/>
</dbReference>
<dbReference type="EMBL" id="BOMI01000006">
    <property type="protein sequence ID" value="GID71818.1"/>
    <property type="molecule type" value="Genomic_DNA"/>
</dbReference>
<gene>
    <name evidence="7" type="ORF">Ade02nite_04590</name>
</gene>
<dbReference type="Gene3D" id="1.10.357.10">
    <property type="entry name" value="Tetracycline Repressor, domain 2"/>
    <property type="match status" value="1"/>
</dbReference>
<keyword evidence="2 4" id="KW-0238">DNA-binding</keyword>
<proteinExistence type="predicted"/>
<evidence type="ECO:0000256" key="4">
    <source>
        <dbReference type="PROSITE-ProRule" id="PRU00335"/>
    </source>
</evidence>
<protein>
    <submittedName>
        <fullName evidence="7">TetR family transcriptional regulator</fullName>
    </submittedName>
</protein>
<dbReference type="PROSITE" id="PS50977">
    <property type="entry name" value="HTH_TETR_2"/>
    <property type="match status" value="1"/>
</dbReference>
<dbReference type="SUPFAM" id="SSF46689">
    <property type="entry name" value="Homeodomain-like"/>
    <property type="match status" value="1"/>
</dbReference>
<feature type="DNA-binding region" description="H-T-H motif" evidence="4">
    <location>
        <begin position="31"/>
        <end position="50"/>
    </location>
</feature>
<organism evidence="7 8">
    <name type="scientific">Paractinoplanes deccanensis</name>
    <dbReference type="NCBI Taxonomy" id="113561"/>
    <lineage>
        <taxon>Bacteria</taxon>
        <taxon>Bacillati</taxon>
        <taxon>Actinomycetota</taxon>
        <taxon>Actinomycetes</taxon>
        <taxon>Micromonosporales</taxon>
        <taxon>Micromonosporaceae</taxon>
        <taxon>Paractinoplanes</taxon>
    </lineage>
</organism>
<evidence type="ECO:0000313" key="7">
    <source>
        <dbReference type="EMBL" id="GID71818.1"/>
    </source>
</evidence>
<evidence type="ECO:0000313" key="8">
    <source>
        <dbReference type="Proteomes" id="UP000609879"/>
    </source>
</evidence>
<dbReference type="RefSeq" id="WP_203759797.1">
    <property type="nucleotide sequence ID" value="NZ_BAAABO010000004.1"/>
</dbReference>
<reference evidence="7 8" key="1">
    <citation type="submission" date="2021-01" db="EMBL/GenBank/DDBJ databases">
        <title>Whole genome shotgun sequence of Actinoplanes deccanensis NBRC 13994.</title>
        <authorList>
            <person name="Komaki H."/>
            <person name="Tamura T."/>
        </authorList>
    </citation>
    <scope>NUCLEOTIDE SEQUENCE [LARGE SCALE GENOMIC DNA]</scope>
    <source>
        <strain evidence="7 8">NBRC 13994</strain>
    </source>
</reference>
<evidence type="ECO:0000256" key="5">
    <source>
        <dbReference type="SAM" id="MobiDB-lite"/>
    </source>
</evidence>
<keyword evidence="1" id="KW-0805">Transcription regulation</keyword>
<evidence type="ECO:0000259" key="6">
    <source>
        <dbReference type="PROSITE" id="PS50977"/>
    </source>
</evidence>
<evidence type="ECO:0000256" key="3">
    <source>
        <dbReference type="ARBA" id="ARBA00023163"/>
    </source>
</evidence>
<dbReference type="InterPro" id="IPR009057">
    <property type="entry name" value="Homeodomain-like_sf"/>
</dbReference>
<accession>A0ABQ3XVP5</accession>
<keyword evidence="3" id="KW-0804">Transcription</keyword>
<dbReference type="Proteomes" id="UP000609879">
    <property type="component" value="Unassembled WGS sequence"/>
</dbReference>
<comment type="caution">
    <text evidence="7">The sequence shown here is derived from an EMBL/GenBank/DDBJ whole genome shotgun (WGS) entry which is preliminary data.</text>
</comment>
<evidence type="ECO:0000256" key="2">
    <source>
        <dbReference type="ARBA" id="ARBA00023125"/>
    </source>
</evidence>
<dbReference type="PANTHER" id="PTHR30055">
    <property type="entry name" value="HTH-TYPE TRANSCRIPTIONAL REGULATOR RUTR"/>
    <property type="match status" value="1"/>
</dbReference>
<sequence length="228" mass="23921">MPTGVALRDVRQQLFDAAERVLLRDGANALTSRAVTTEAGVAKGVLHRHFTDFDDFLADLVEDRIARLAVQADDLRATAGTGSVVRNVSEALTRVFSSVAPGIVPLIIARDGLRARLRRTRPTGIPLLSEAGAMLASYLKAEQSTARVAQDADVDTLALTMIGTAHLVFAGHEGTPPDPADVDRLITSVLSAALRDDEAAARPPHGPPSPEPGDSTNRADAPTGPGSP</sequence>
<feature type="domain" description="HTH tetR-type" evidence="6">
    <location>
        <begin position="8"/>
        <end position="68"/>
    </location>
</feature>
<dbReference type="InterPro" id="IPR001647">
    <property type="entry name" value="HTH_TetR"/>
</dbReference>
<feature type="region of interest" description="Disordered" evidence="5">
    <location>
        <begin position="193"/>
        <end position="228"/>
    </location>
</feature>
<dbReference type="PANTHER" id="PTHR30055:SF238">
    <property type="entry name" value="MYCOFACTOCIN BIOSYNTHESIS TRANSCRIPTIONAL REGULATOR MFTR-RELATED"/>
    <property type="match status" value="1"/>
</dbReference>
<keyword evidence="8" id="KW-1185">Reference proteome</keyword>
<name>A0ABQ3XVP5_9ACTN</name>